<dbReference type="OrthoDB" id="8658278at2"/>
<dbReference type="AlphaFoldDB" id="A0A261R4Q2"/>
<proteinExistence type="predicted"/>
<protein>
    <submittedName>
        <fullName evidence="2">ATPase</fullName>
    </submittedName>
</protein>
<sequence>MIHLNGVTDEPYAFGSRQTLLAGVDLDLPVGRYALLSPTPELHRQIIDVLCRLRPPRHGFVRHDGSVSWAIGRQGFIRGKANGLSMIEFVSEMYEIDADDTVELVADLVSDPKWLSSPMEHWPLYARQEFSFALALAPAFDVYVIEGAMPFEPCRFTRLWLALFEERLVGRTLIFSSYRQNQMADYCFKGLVYEGSTLRIEDDLDRCIRKYPPRRSRSESGSAGEDAYGGGLGDGQLGL</sequence>
<evidence type="ECO:0000256" key="1">
    <source>
        <dbReference type="SAM" id="MobiDB-lite"/>
    </source>
</evidence>
<dbReference type="STRING" id="1416803.CAL13_05250"/>
<reference evidence="2" key="1">
    <citation type="submission" date="2017-05" db="EMBL/GenBank/DDBJ databases">
        <title>Complete and WGS of Bordetella genogroups.</title>
        <authorList>
            <person name="Spilker T."/>
            <person name="Lipuma J."/>
        </authorList>
    </citation>
    <scope>NUCLEOTIDE SEQUENCE</scope>
    <source>
        <strain evidence="2">AU21707</strain>
    </source>
</reference>
<feature type="compositionally biased region" description="Gly residues" evidence="1">
    <location>
        <begin position="227"/>
        <end position="239"/>
    </location>
</feature>
<dbReference type="EMBL" id="NEVJ01000003">
    <property type="protein sequence ID" value="OZI19994.1"/>
    <property type="molecule type" value="Genomic_DNA"/>
</dbReference>
<accession>A0A261R4Q2</accession>
<comment type="caution">
    <text evidence="2">The sequence shown here is derived from an EMBL/GenBank/DDBJ whole genome shotgun (WGS) entry which is preliminary data.</text>
</comment>
<evidence type="ECO:0000313" key="3">
    <source>
        <dbReference type="Proteomes" id="UP000216857"/>
    </source>
</evidence>
<organism evidence="2 3">
    <name type="scientific">Bordetella genomosp. 9</name>
    <dbReference type="NCBI Taxonomy" id="1416803"/>
    <lineage>
        <taxon>Bacteria</taxon>
        <taxon>Pseudomonadati</taxon>
        <taxon>Pseudomonadota</taxon>
        <taxon>Betaproteobacteria</taxon>
        <taxon>Burkholderiales</taxon>
        <taxon>Alcaligenaceae</taxon>
        <taxon>Bordetella</taxon>
    </lineage>
</organism>
<name>A0A261R4Q2_9BORD</name>
<evidence type="ECO:0000313" key="2">
    <source>
        <dbReference type="EMBL" id="OZI19994.1"/>
    </source>
</evidence>
<feature type="region of interest" description="Disordered" evidence="1">
    <location>
        <begin position="212"/>
        <end position="239"/>
    </location>
</feature>
<dbReference type="Proteomes" id="UP000216857">
    <property type="component" value="Unassembled WGS sequence"/>
</dbReference>
<gene>
    <name evidence="2" type="ORF">CAL26_20790</name>
</gene>
<dbReference type="RefSeq" id="WP_094848610.1">
    <property type="nucleotide sequence ID" value="NZ_NEVJ01000003.1"/>
</dbReference>
<keyword evidence="3" id="KW-1185">Reference proteome</keyword>